<evidence type="ECO:0000256" key="1">
    <source>
        <dbReference type="SAM" id="MobiDB-lite"/>
    </source>
</evidence>
<sequence length="262" mass="27862">MKRRPAPRSLRPPGPRGVPHRQRARFDLDDPATWAPALDGVTAAYLVEPSLSASTNHQARIPRLVTEAVTAGVRRLVLLSAPRADEDGHPLHAAEQAVRGCGVDWTILRPQWFAQNFSEGPWRPGILAGTLDLPTGDGRTPFIDAEDIAEVAVAALTEDRHSGRVYDLTGPRAISFGEAADLIPRATGRTVRHVDIAPEAFVERQVTAGVAPDVARLLTGLLVDVGHGAGGSVGDGVEQALGRPTRSFEAFDTKAAAAGHWG</sequence>
<dbReference type="InterPro" id="IPR016040">
    <property type="entry name" value="NAD(P)-bd_dom"/>
</dbReference>
<keyword evidence="4" id="KW-1185">Reference proteome</keyword>
<dbReference type="PANTHER" id="PTHR43162">
    <property type="match status" value="1"/>
</dbReference>
<dbReference type="EMBL" id="BAAATR010000049">
    <property type="protein sequence ID" value="GAA2274381.1"/>
    <property type="molecule type" value="Genomic_DNA"/>
</dbReference>
<evidence type="ECO:0000313" key="3">
    <source>
        <dbReference type="EMBL" id="GAA2274381.1"/>
    </source>
</evidence>
<dbReference type="Gene3D" id="3.90.25.10">
    <property type="entry name" value="UDP-galactose 4-epimerase, domain 1"/>
    <property type="match status" value="1"/>
</dbReference>
<dbReference type="RefSeq" id="WP_344640648.1">
    <property type="nucleotide sequence ID" value="NZ_BAAATR010000049.1"/>
</dbReference>
<comment type="caution">
    <text evidence="3">The sequence shown here is derived from an EMBL/GenBank/DDBJ whole genome shotgun (WGS) entry which is preliminary data.</text>
</comment>
<protein>
    <submittedName>
        <fullName evidence="3">NAD(P)H-binding protein</fullName>
    </submittedName>
</protein>
<proteinExistence type="predicted"/>
<dbReference type="Proteomes" id="UP001500305">
    <property type="component" value="Unassembled WGS sequence"/>
</dbReference>
<evidence type="ECO:0000259" key="2">
    <source>
        <dbReference type="Pfam" id="PF13460"/>
    </source>
</evidence>
<name>A0ABN3EWS9_9ACTN</name>
<dbReference type="InterPro" id="IPR036291">
    <property type="entry name" value="NAD(P)-bd_dom_sf"/>
</dbReference>
<accession>A0ABN3EWS9</accession>
<organism evidence="3 4">
    <name type="scientific">Kitasatospora cystarginea</name>
    <dbReference type="NCBI Taxonomy" id="58350"/>
    <lineage>
        <taxon>Bacteria</taxon>
        <taxon>Bacillati</taxon>
        <taxon>Actinomycetota</taxon>
        <taxon>Actinomycetes</taxon>
        <taxon>Kitasatosporales</taxon>
        <taxon>Streptomycetaceae</taxon>
        <taxon>Kitasatospora</taxon>
    </lineage>
</organism>
<dbReference type="Gene3D" id="3.40.50.720">
    <property type="entry name" value="NAD(P)-binding Rossmann-like Domain"/>
    <property type="match status" value="1"/>
</dbReference>
<gene>
    <name evidence="3" type="ORF">GCM10010430_70500</name>
</gene>
<feature type="domain" description="NAD(P)-binding" evidence="2">
    <location>
        <begin position="26"/>
        <end position="158"/>
    </location>
</feature>
<evidence type="ECO:0000313" key="4">
    <source>
        <dbReference type="Proteomes" id="UP001500305"/>
    </source>
</evidence>
<reference evidence="3 4" key="1">
    <citation type="journal article" date="2019" name="Int. J. Syst. Evol. Microbiol.">
        <title>The Global Catalogue of Microorganisms (GCM) 10K type strain sequencing project: providing services to taxonomists for standard genome sequencing and annotation.</title>
        <authorList>
            <consortium name="The Broad Institute Genomics Platform"/>
            <consortium name="The Broad Institute Genome Sequencing Center for Infectious Disease"/>
            <person name="Wu L."/>
            <person name="Ma J."/>
        </authorList>
    </citation>
    <scope>NUCLEOTIDE SEQUENCE [LARGE SCALE GENOMIC DNA]</scope>
    <source>
        <strain evidence="3 4">JCM 7356</strain>
    </source>
</reference>
<feature type="region of interest" description="Disordered" evidence="1">
    <location>
        <begin position="1"/>
        <end position="22"/>
    </location>
</feature>
<dbReference type="SUPFAM" id="SSF51735">
    <property type="entry name" value="NAD(P)-binding Rossmann-fold domains"/>
    <property type="match status" value="1"/>
</dbReference>
<dbReference type="PANTHER" id="PTHR43162:SF1">
    <property type="entry name" value="PRESTALK A DIFFERENTIATION PROTEIN A"/>
    <property type="match status" value="1"/>
</dbReference>
<dbReference type="Pfam" id="PF13460">
    <property type="entry name" value="NAD_binding_10"/>
    <property type="match status" value="1"/>
</dbReference>
<dbReference type="InterPro" id="IPR051604">
    <property type="entry name" value="Ergot_Alk_Oxidoreductase"/>
</dbReference>